<sequence length="86" mass="9933">GSSQGSIVGCLRRGSGFRENIVGQMMSNLNCYYANQRNLLNVRRGQRTNDGFKYCKCKYILNKTIKYKANIPIIDENEALFEDLYR</sequence>
<feature type="non-terminal residue" evidence="1">
    <location>
        <position position="1"/>
    </location>
</feature>
<gene>
    <name evidence="1" type="ORF">DHETER_LOCUS8999</name>
</gene>
<proteinExistence type="predicted"/>
<dbReference type="Proteomes" id="UP000789702">
    <property type="component" value="Unassembled WGS sequence"/>
</dbReference>
<evidence type="ECO:0000313" key="2">
    <source>
        <dbReference type="Proteomes" id="UP000789702"/>
    </source>
</evidence>
<dbReference type="EMBL" id="CAJVPU010015102">
    <property type="protein sequence ID" value="CAG8644523.1"/>
    <property type="molecule type" value="Genomic_DNA"/>
</dbReference>
<organism evidence="1 2">
    <name type="scientific">Dentiscutata heterogama</name>
    <dbReference type="NCBI Taxonomy" id="1316150"/>
    <lineage>
        <taxon>Eukaryota</taxon>
        <taxon>Fungi</taxon>
        <taxon>Fungi incertae sedis</taxon>
        <taxon>Mucoromycota</taxon>
        <taxon>Glomeromycotina</taxon>
        <taxon>Glomeromycetes</taxon>
        <taxon>Diversisporales</taxon>
        <taxon>Gigasporaceae</taxon>
        <taxon>Dentiscutata</taxon>
    </lineage>
</organism>
<reference evidence="1" key="1">
    <citation type="submission" date="2021-06" db="EMBL/GenBank/DDBJ databases">
        <authorList>
            <person name="Kallberg Y."/>
            <person name="Tangrot J."/>
            <person name="Rosling A."/>
        </authorList>
    </citation>
    <scope>NUCLEOTIDE SEQUENCE</scope>
    <source>
        <strain evidence="1">IL203A</strain>
    </source>
</reference>
<name>A0ACA9NB57_9GLOM</name>
<protein>
    <submittedName>
        <fullName evidence="1">2749_t:CDS:1</fullName>
    </submittedName>
</protein>
<evidence type="ECO:0000313" key="1">
    <source>
        <dbReference type="EMBL" id="CAG8644523.1"/>
    </source>
</evidence>
<comment type="caution">
    <text evidence="1">The sequence shown here is derived from an EMBL/GenBank/DDBJ whole genome shotgun (WGS) entry which is preliminary data.</text>
</comment>
<keyword evidence="2" id="KW-1185">Reference proteome</keyword>
<accession>A0ACA9NB57</accession>